<dbReference type="GO" id="GO:0006508">
    <property type="term" value="P:proteolysis"/>
    <property type="evidence" value="ECO:0007669"/>
    <property type="project" value="UniProtKB-KW"/>
</dbReference>
<dbReference type="GO" id="GO:0005886">
    <property type="term" value="C:plasma membrane"/>
    <property type="evidence" value="ECO:0007669"/>
    <property type="project" value="TreeGrafter"/>
</dbReference>
<sequence length="1148" mass="133220">MFAQSKQGAQYEESKQGAQYKESKQGAQYEESKQGVQYEVYEMTQQRDYSQTTTSIDEQTNPYESGENEEEEEDNIGNRESLDSHSSQVFQDLESYVNKIERGAVNDFHNDPVFHSILRKYRKEGVNTKICGVFSLACLAIWISGVILYSQLSPSSILSKVTWQTTVQISDGINITLSEYNPQFRNLTFDRWRSGTYQTRNEEIIWLTEQQFPKSPGGAFYLNPKPDSIVVKQINSNYEKSFLESRKFAYKNNFFYIEEVVLNPSASISDSNTLHLIKTDTSEQWRHSTFALYWLYSPALSTYSPIQPTQEDPRLRNRFLDSDKKEALEKLNYVQFSPDGHYILFAFENDLFVQDLFNNDIQQITQDGSSNIFNGKPDWVYEEEVVATDRMAWWSPDSKRILFSKINDTQVQDVSIDYFVKSAPEIGIQYEQESLEEKSAKGLNQYPIRTILKYPKPGSQNPIITLHVYDVESQKVDLLQDKDETLGKDFILYQATWVDKDNFLMKQTDRTSTILAKKIYRPNESKDIKTVHSANVTAVYGGWVEKMKPMTVIDGELGNKYIDNYVQNGMNYLAVFDNATSVFPSRVFGKFQAISEAVYDKRENYIYFLSNIKSSMDSHLIGINLNSGKYMDLTDITKEGHYSVQFSPNGRLLNLKYNGPDQPWQRLISMAEVHDQFVDNDDDDNDDDDDGHDNDALFTVQEVIQKQPIINQVDAFTKELKTTNLPTVNFRKIKIKKDDVSLSVREILPPNFDPENKKKKKKYPIVVHTYGGPGSQIVFKKFNIDFLQILSSALDAIVLEIEPRGTGGNDWKYKSYAKNKIGYWEARDIKLVTSEYIKANQEFVNTQRVSIWGWSYGGFTTLKTLEHDKGEIFKYGIAIAPVTNWMFYDSIYTERIMNRPSENPNYGEYARINDVASVSSAKRFLLMHGSSDDNVHLQNTMWLIDKLNMQSISNYDLQIFTDSDHDIYYHNAGEMVYGKILHWLQNAFNGKFDNQSAIRNSRLQKDTLEKAKRYLQDQDRIEKLINHWRTVAQMASNYLYNEQSIKFARMGGFKQWQIQEWSREKELAASRLEDARLMLYQKLELELELGKVDEEEKECIMQEFNGSYGLDEEGTPIEEEEEMPDFSDDFTMKNLYKILGLDYELVFE</sequence>
<evidence type="ECO:0000313" key="11">
    <source>
        <dbReference type="EMBL" id="KAI3405924.2"/>
    </source>
</evidence>
<evidence type="ECO:0000256" key="5">
    <source>
        <dbReference type="ARBA" id="ARBA00022825"/>
    </source>
</evidence>
<dbReference type="Proteomes" id="UP001202479">
    <property type="component" value="Unassembled WGS sequence"/>
</dbReference>
<dbReference type="InterPro" id="IPR002469">
    <property type="entry name" value="Peptidase_S9B_N"/>
</dbReference>
<keyword evidence="12" id="KW-1185">Reference proteome</keyword>
<keyword evidence="8" id="KW-0812">Transmembrane</keyword>
<evidence type="ECO:0000256" key="8">
    <source>
        <dbReference type="SAM" id="Phobius"/>
    </source>
</evidence>
<organism evidence="11 12">
    <name type="scientific">Candida oxycetoniae</name>
    <dbReference type="NCBI Taxonomy" id="497107"/>
    <lineage>
        <taxon>Eukaryota</taxon>
        <taxon>Fungi</taxon>
        <taxon>Dikarya</taxon>
        <taxon>Ascomycota</taxon>
        <taxon>Saccharomycotina</taxon>
        <taxon>Pichiomycetes</taxon>
        <taxon>Debaryomycetaceae</taxon>
        <taxon>Candida/Lodderomyces clade</taxon>
        <taxon>Candida</taxon>
    </lineage>
</organism>
<dbReference type="InterPro" id="IPR050278">
    <property type="entry name" value="Serine_Prot_S9B/DPPIV"/>
</dbReference>
<evidence type="ECO:0000313" key="12">
    <source>
        <dbReference type="Proteomes" id="UP001202479"/>
    </source>
</evidence>
<keyword evidence="8" id="KW-0472">Membrane</keyword>
<evidence type="ECO:0000256" key="1">
    <source>
        <dbReference type="ARBA" id="ARBA00006150"/>
    </source>
</evidence>
<dbReference type="Gene3D" id="6.10.140.1020">
    <property type="match status" value="1"/>
</dbReference>
<feature type="compositionally biased region" description="Acidic residues" evidence="7">
    <location>
        <begin position="66"/>
        <end position="75"/>
    </location>
</feature>
<evidence type="ECO:0000256" key="6">
    <source>
        <dbReference type="ARBA" id="ARBA00023180"/>
    </source>
</evidence>
<dbReference type="GeneID" id="73378760"/>
<dbReference type="SUPFAM" id="SSF53474">
    <property type="entry name" value="alpha/beta-Hydrolases"/>
    <property type="match status" value="1"/>
</dbReference>
<gene>
    <name evidence="11" type="ORF">KGF56_001143</name>
</gene>
<feature type="domain" description="Peptidase S9 prolyl oligopeptidase catalytic" evidence="9">
    <location>
        <begin position="790"/>
        <end position="990"/>
    </location>
</feature>
<feature type="domain" description="Dipeptidylpeptidase IV N-terminal" evidence="10">
    <location>
        <begin position="272"/>
        <end position="664"/>
    </location>
</feature>
<evidence type="ECO:0000256" key="2">
    <source>
        <dbReference type="ARBA" id="ARBA00022438"/>
    </source>
</evidence>
<comment type="caution">
    <text evidence="11">The sequence shown here is derived from an EMBL/GenBank/DDBJ whole genome shotgun (WGS) entry which is preliminary data.</text>
</comment>
<comment type="similarity">
    <text evidence="1">Belongs to the peptidase S9B family.</text>
</comment>
<dbReference type="AlphaFoldDB" id="A0AAI9T050"/>
<dbReference type="Gene3D" id="2.140.10.30">
    <property type="entry name" value="Dipeptidylpeptidase IV, N-terminal domain"/>
    <property type="match status" value="1"/>
</dbReference>
<dbReference type="RefSeq" id="XP_049181669.1">
    <property type="nucleotide sequence ID" value="XM_049322235.1"/>
</dbReference>
<keyword evidence="6" id="KW-0325">Glycoprotein</keyword>
<feature type="region of interest" description="Disordered" evidence="7">
    <location>
        <begin position="1"/>
        <end position="86"/>
    </location>
</feature>
<keyword evidence="5" id="KW-0720">Serine protease</keyword>
<evidence type="ECO:0000256" key="7">
    <source>
        <dbReference type="SAM" id="MobiDB-lite"/>
    </source>
</evidence>
<protein>
    <submittedName>
        <fullName evidence="11">STE13</fullName>
    </submittedName>
</protein>
<dbReference type="SUPFAM" id="SSF82171">
    <property type="entry name" value="DPP6 N-terminal domain-like"/>
    <property type="match status" value="1"/>
</dbReference>
<dbReference type="GO" id="GO:0008236">
    <property type="term" value="F:serine-type peptidase activity"/>
    <property type="evidence" value="ECO:0007669"/>
    <property type="project" value="UniProtKB-KW"/>
</dbReference>
<dbReference type="GO" id="GO:0004177">
    <property type="term" value="F:aminopeptidase activity"/>
    <property type="evidence" value="ECO:0007669"/>
    <property type="project" value="UniProtKB-KW"/>
</dbReference>
<evidence type="ECO:0000259" key="10">
    <source>
        <dbReference type="Pfam" id="PF00930"/>
    </source>
</evidence>
<keyword evidence="2" id="KW-0031">Aminopeptidase</keyword>
<accession>A0AAI9T050</accession>
<name>A0AAI9T050_9ASCO</name>
<dbReference type="Pfam" id="PF00930">
    <property type="entry name" value="DPPIV_N"/>
    <property type="match status" value="1"/>
</dbReference>
<keyword evidence="8" id="KW-1133">Transmembrane helix</keyword>
<dbReference type="FunFam" id="3.40.50.1820:FF:000003">
    <property type="entry name" value="Dipeptidyl peptidase 4"/>
    <property type="match status" value="1"/>
</dbReference>
<dbReference type="Pfam" id="PF00326">
    <property type="entry name" value="Peptidase_S9"/>
    <property type="match status" value="1"/>
</dbReference>
<dbReference type="PANTHER" id="PTHR11731">
    <property type="entry name" value="PROTEASE FAMILY S9B,C DIPEPTIDYL-PEPTIDASE IV-RELATED"/>
    <property type="match status" value="1"/>
</dbReference>
<dbReference type="EMBL" id="JAHUZD010000026">
    <property type="protein sequence ID" value="KAI3405924.2"/>
    <property type="molecule type" value="Genomic_DNA"/>
</dbReference>
<dbReference type="InterPro" id="IPR029058">
    <property type="entry name" value="AB_hydrolase_fold"/>
</dbReference>
<evidence type="ECO:0000256" key="4">
    <source>
        <dbReference type="ARBA" id="ARBA00022801"/>
    </source>
</evidence>
<reference evidence="11" key="1">
    <citation type="journal article" date="2022" name="DNA Res.">
        <title>Genome analysis of five recently described species of the CUG-Ser clade uncovers Candida theae as a new hybrid lineage with pathogenic potential in the Candida parapsilosis species complex.</title>
        <authorList>
            <person name="Mixao V."/>
            <person name="Del Olmo V."/>
            <person name="Hegedusova E."/>
            <person name="Saus E."/>
            <person name="Pryszcz L."/>
            <person name="Cillingova A."/>
            <person name="Nosek J."/>
            <person name="Gabaldon T."/>
        </authorList>
    </citation>
    <scope>NUCLEOTIDE SEQUENCE</scope>
    <source>
        <strain evidence="11">CBS 10844</strain>
    </source>
</reference>
<evidence type="ECO:0000256" key="3">
    <source>
        <dbReference type="ARBA" id="ARBA00022670"/>
    </source>
</evidence>
<feature type="transmembrane region" description="Helical" evidence="8">
    <location>
        <begin position="130"/>
        <end position="150"/>
    </location>
</feature>
<keyword evidence="4" id="KW-0378">Hydrolase</keyword>
<dbReference type="Gene3D" id="3.40.50.1820">
    <property type="entry name" value="alpha/beta hydrolase"/>
    <property type="match status" value="1"/>
</dbReference>
<feature type="compositionally biased region" description="Polar residues" evidence="7">
    <location>
        <begin position="43"/>
        <end position="63"/>
    </location>
</feature>
<proteinExistence type="inferred from homology"/>
<dbReference type="GO" id="GO:0008239">
    <property type="term" value="F:dipeptidyl-peptidase activity"/>
    <property type="evidence" value="ECO:0007669"/>
    <property type="project" value="TreeGrafter"/>
</dbReference>
<dbReference type="PANTHER" id="PTHR11731:SF160">
    <property type="entry name" value="DIPEPTIDYL AMINOPEPTIDASE A"/>
    <property type="match status" value="1"/>
</dbReference>
<dbReference type="InterPro" id="IPR001375">
    <property type="entry name" value="Peptidase_S9_cat"/>
</dbReference>
<evidence type="ECO:0000259" key="9">
    <source>
        <dbReference type="Pfam" id="PF00326"/>
    </source>
</evidence>
<keyword evidence="3" id="KW-0645">Protease</keyword>